<evidence type="ECO:0000256" key="5">
    <source>
        <dbReference type="ARBA" id="ARBA00023002"/>
    </source>
</evidence>
<evidence type="ECO:0000256" key="6">
    <source>
        <dbReference type="ARBA" id="ARBA00023004"/>
    </source>
</evidence>
<keyword evidence="4" id="KW-0479">Metal-binding</keyword>
<protein>
    <recommendedName>
        <fullName evidence="3">cysteine dioxygenase</fullName>
        <ecNumber evidence="3">1.13.11.20</ecNumber>
    </recommendedName>
</protein>
<comment type="cofactor">
    <cofactor evidence="1">
        <name>Fe(2+)</name>
        <dbReference type="ChEBI" id="CHEBI:29033"/>
    </cofactor>
</comment>
<dbReference type="PANTHER" id="PTHR22966">
    <property type="entry name" value="2-AMINOETHANETHIOL DIOXYGENASE"/>
    <property type="match status" value="1"/>
</dbReference>
<feature type="non-terminal residue" evidence="8">
    <location>
        <position position="1"/>
    </location>
</feature>
<keyword evidence="6" id="KW-0408">Iron</keyword>
<evidence type="ECO:0000256" key="3">
    <source>
        <dbReference type="ARBA" id="ARBA00013133"/>
    </source>
</evidence>
<gene>
    <name evidence="8" type="ORF">CISIN_1g036838mg</name>
</gene>
<dbReference type="GO" id="GO:0046872">
    <property type="term" value="F:metal ion binding"/>
    <property type="evidence" value="ECO:0007669"/>
    <property type="project" value="UniProtKB-KW"/>
</dbReference>
<accession>A0A067GR10</accession>
<evidence type="ECO:0000256" key="4">
    <source>
        <dbReference type="ARBA" id="ARBA00022723"/>
    </source>
</evidence>
<proteinExistence type="inferred from homology"/>
<reference evidence="8 9" key="1">
    <citation type="submission" date="2014-04" db="EMBL/GenBank/DDBJ databases">
        <authorList>
            <consortium name="International Citrus Genome Consortium"/>
            <person name="Gmitter F."/>
            <person name="Chen C."/>
            <person name="Farmerie W."/>
            <person name="Harkins T."/>
            <person name="Desany B."/>
            <person name="Mohiuddin M."/>
            <person name="Kodira C."/>
            <person name="Borodovsky M."/>
            <person name="Lomsadze A."/>
            <person name="Burns P."/>
            <person name="Jenkins J."/>
            <person name="Prochnik S."/>
            <person name="Shu S."/>
            <person name="Chapman J."/>
            <person name="Pitluck S."/>
            <person name="Schmutz J."/>
            <person name="Rokhsar D."/>
        </authorList>
    </citation>
    <scope>NUCLEOTIDE SEQUENCE</scope>
</reference>
<dbReference type="STRING" id="2711.A0A067GR10"/>
<keyword evidence="5" id="KW-0560">Oxidoreductase</keyword>
<evidence type="ECO:0000313" key="9">
    <source>
        <dbReference type="Proteomes" id="UP000027120"/>
    </source>
</evidence>
<dbReference type="InterPro" id="IPR012864">
    <property type="entry name" value="PCO/ADO"/>
</dbReference>
<evidence type="ECO:0000256" key="1">
    <source>
        <dbReference type="ARBA" id="ARBA00001954"/>
    </source>
</evidence>
<evidence type="ECO:0000313" key="8">
    <source>
        <dbReference type="EMBL" id="KDO77872.1"/>
    </source>
</evidence>
<organism evidence="8 9">
    <name type="scientific">Citrus sinensis</name>
    <name type="common">Sweet orange</name>
    <name type="synonym">Citrus aurantium var. sinensis</name>
    <dbReference type="NCBI Taxonomy" id="2711"/>
    <lineage>
        <taxon>Eukaryota</taxon>
        <taxon>Viridiplantae</taxon>
        <taxon>Streptophyta</taxon>
        <taxon>Embryophyta</taxon>
        <taxon>Tracheophyta</taxon>
        <taxon>Spermatophyta</taxon>
        <taxon>Magnoliopsida</taxon>
        <taxon>eudicotyledons</taxon>
        <taxon>Gunneridae</taxon>
        <taxon>Pentapetalae</taxon>
        <taxon>rosids</taxon>
        <taxon>malvids</taxon>
        <taxon>Sapindales</taxon>
        <taxon>Rutaceae</taxon>
        <taxon>Aurantioideae</taxon>
        <taxon>Citrus</taxon>
    </lineage>
</organism>
<dbReference type="AlphaFoldDB" id="A0A067GR10"/>
<comment type="catalytic activity">
    <reaction evidence="7">
        <text>L-cysteine + O2 = 3-sulfino-L-alanine + H(+)</text>
        <dbReference type="Rhea" id="RHEA:20441"/>
        <dbReference type="ChEBI" id="CHEBI:15378"/>
        <dbReference type="ChEBI" id="CHEBI:15379"/>
        <dbReference type="ChEBI" id="CHEBI:35235"/>
        <dbReference type="ChEBI" id="CHEBI:61085"/>
        <dbReference type="EC" id="1.13.11.20"/>
    </reaction>
    <physiologicalReaction direction="left-to-right" evidence="7">
        <dbReference type="Rhea" id="RHEA:20442"/>
    </physiologicalReaction>
</comment>
<dbReference type="Pfam" id="PF07847">
    <property type="entry name" value="PCO_ADO"/>
    <property type="match status" value="1"/>
</dbReference>
<dbReference type="EC" id="1.13.11.20" evidence="3"/>
<dbReference type="Proteomes" id="UP000027120">
    <property type="component" value="Unassembled WGS sequence"/>
</dbReference>
<dbReference type="EMBL" id="KK784879">
    <property type="protein sequence ID" value="KDO77872.1"/>
    <property type="molecule type" value="Genomic_DNA"/>
</dbReference>
<dbReference type="PANTHER" id="PTHR22966:SF72">
    <property type="entry name" value="CYSTEINE DIOXYGENASE"/>
    <property type="match status" value="1"/>
</dbReference>
<keyword evidence="9" id="KW-1185">Reference proteome</keyword>
<sequence>HFSVVGNFTARPAKLVRDCEMTAPCGTTILHPTSVVATFIVSKLYVTPRALFDVLSPPYCSEDGRHCSYYRMIPRTRRDLDEIQPPESFVMQRGLYKGPNIRR</sequence>
<name>A0A067GR10_CITSI</name>
<comment type="similarity">
    <text evidence="2">Belongs to the cysteine dioxygenase family.</text>
</comment>
<evidence type="ECO:0000256" key="7">
    <source>
        <dbReference type="ARBA" id="ARBA00024284"/>
    </source>
</evidence>
<evidence type="ECO:0000256" key="2">
    <source>
        <dbReference type="ARBA" id="ARBA00006622"/>
    </source>
</evidence>
<dbReference type="GO" id="GO:0017172">
    <property type="term" value="F:cysteine dioxygenase activity"/>
    <property type="evidence" value="ECO:0007669"/>
    <property type="project" value="UniProtKB-EC"/>
</dbReference>